<dbReference type="AlphaFoldDB" id="A0A2J6S2R9"/>
<name>A0A2J6S2R9_HYAVF</name>
<evidence type="ECO:0000313" key="2">
    <source>
        <dbReference type="Proteomes" id="UP000235786"/>
    </source>
</evidence>
<protein>
    <submittedName>
        <fullName evidence="1">Uncharacterized protein</fullName>
    </submittedName>
</protein>
<dbReference type="Proteomes" id="UP000235786">
    <property type="component" value="Unassembled WGS sequence"/>
</dbReference>
<evidence type="ECO:0000313" key="1">
    <source>
        <dbReference type="EMBL" id="PMD45047.1"/>
    </source>
</evidence>
<keyword evidence="2" id="KW-1185">Reference proteome</keyword>
<dbReference type="OrthoDB" id="10025998at2759"/>
<organism evidence="1 2">
    <name type="scientific">Hyaloscypha variabilis (strain UAMH 11265 / GT02V1 / F)</name>
    <name type="common">Meliniomyces variabilis</name>
    <dbReference type="NCBI Taxonomy" id="1149755"/>
    <lineage>
        <taxon>Eukaryota</taxon>
        <taxon>Fungi</taxon>
        <taxon>Dikarya</taxon>
        <taxon>Ascomycota</taxon>
        <taxon>Pezizomycotina</taxon>
        <taxon>Leotiomycetes</taxon>
        <taxon>Helotiales</taxon>
        <taxon>Hyaloscyphaceae</taxon>
        <taxon>Hyaloscypha</taxon>
        <taxon>Hyaloscypha variabilis</taxon>
    </lineage>
</organism>
<reference evidence="1 2" key="1">
    <citation type="submission" date="2016-04" db="EMBL/GenBank/DDBJ databases">
        <title>A degradative enzymes factory behind the ericoid mycorrhizal symbiosis.</title>
        <authorList>
            <consortium name="DOE Joint Genome Institute"/>
            <person name="Martino E."/>
            <person name="Morin E."/>
            <person name="Grelet G."/>
            <person name="Kuo A."/>
            <person name="Kohler A."/>
            <person name="Daghino S."/>
            <person name="Barry K."/>
            <person name="Choi C."/>
            <person name="Cichocki N."/>
            <person name="Clum A."/>
            <person name="Copeland A."/>
            <person name="Hainaut M."/>
            <person name="Haridas S."/>
            <person name="Labutti K."/>
            <person name="Lindquist E."/>
            <person name="Lipzen A."/>
            <person name="Khouja H.-R."/>
            <person name="Murat C."/>
            <person name="Ohm R."/>
            <person name="Olson A."/>
            <person name="Spatafora J."/>
            <person name="Veneault-Fourrey C."/>
            <person name="Henrissat B."/>
            <person name="Grigoriev I."/>
            <person name="Martin F."/>
            <person name="Perotto S."/>
        </authorList>
    </citation>
    <scope>NUCLEOTIDE SEQUENCE [LARGE SCALE GENOMIC DNA]</scope>
    <source>
        <strain evidence="1 2">F</strain>
    </source>
</reference>
<accession>A0A2J6S2R9</accession>
<dbReference type="EMBL" id="KZ613940">
    <property type="protein sequence ID" value="PMD45047.1"/>
    <property type="molecule type" value="Genomic_DNA"/>
</dbReference>
<gene>
    <name evidence="1" type="ORF">L207DRAFT_245906</name>
</gene>
<sequence length="232" mass="27314">MFAFRVNPKIEDRSRYLASTGYALDQTQKPGIEDGFNTWYHTKLNIVRVEYVETYREINSAGAPLKVQIITTRDAPIETILNGFYTTSLINIISWNKPYSIFPDTMINERKRYQLRSLDEYFGSLLAKDSRRDWTALEMAWEEDRRKLRSIETPCRRIGDSLSWKLSLDPTGVITGIPEIMLDYSCFEILKNDERYEDEEEQIQNPHDLIRAKAFISCILKYEFTFSRARSY</sequence>
<proteinExistence type="predicted"/>